<evidence type="ECO:0000256" key="2">
    <source>
        <dbReference type="ARBA" id="ARBA00022963"/>
    </source>
</evidence>
<evidence type="ECO:0000313" key="8">
    <source>
        <dbReference type="Proteomes" id="UP000031599"/>
    </source>
</evidence>
<dbReference type="GO" id="GO:0016787">
    <property type="term" value="F:hydrolase activity"/>
    <property type="evidence" value="ECO:0007669"/>
    <property type="project" value="UniProtKB-UniRule"/>
</dbReference>
<comment type="caution">
    <text evidence="7">The sequence shown here is derived from an EMBL/GenBank/DDBJ whole genome shotgun (WGS) entry which is preliminary data.</text>
</comment>
<dbReference type="InterPro" id="IPR050301">
    <property type="entry name" value="NTE"/>
</dbReference>
<keyword evidence="5" id="KW-0812">Transmembrane</keyword>
<keyword evidence="5" id="KW-0472">Membrane</keyword>
<accession>A0A0C1Z6N0</accession>
<dbReference type="PROSITE" id="PS51635">
    <property type="entry name" value="PNPLA"/>
    <property type="match status" value="1"/>
</dbReference>
<dbReference type="PANTHER" id="PTHR14226">
    <property type="entry name" value="NEUROPATHY TARGET ESTERASE/SWISS CHEESE D.MELANOGASTER"/>
    <property type="match status" value="1"/>
</dbReference>
<evidence type="ECO:0000256" key="3">
    <source>
        <dbReference type="ARBA" id="ARBA00023098"/>
    </source>
</evidence>
<keyword evidence="2 4" id="KW-0442">Lipid degradation</keyword>
<dbReference type="PANTHER" id="PTHR14226:SF29">
    <property type="entry name" value="NEUROPATHY TARGET ESTERASE SWS"/>
    <property type="match status" value="1"/>
</dbReference>
<gene>
    <name evidence="7" type="ORF">DB30_00413</name>
</gene>
<evidence type="ECO:0000256" key="1">
    <source>
        <dbReference type="ARBA" id="ARBA00022801"/>
    </source>
</evidence>
<dbReference type="InterPro" id="IPR002641">
    <property type="entry name" value="PNPLA_dom"/>
</dbReference>
<name>A0A0C1Z6N0_9BACT</name>
<dbReference type="Pfam" id="PF01734">
    <property type="entry name" value="Patatin"/>
    <property type="match status" value="1"/>
</dbReference>
<proteinExistence type="predicted"/>
<feature type="short sequence motif" description="DGA/G" evidence="4">
    <location>
        <begin position="179"/>
        <end position="181"/>
    </location>
</feature>
<dbReference type="Gene3D" id="3.40.1090.10">
    <property type="entry name" value="Cytosolic phospholipase A2 catalytic domain"/>
    <property type="match status" value="2"/>
</dbReference>
<protein>
    <recommendedName>
        <fullName evidence="6">PNPLA domain-containing protein</fullName>
    </recommendedName>
</protein>
<dbReference type="EMBL" id="JMCC02000103">
    <property type="protein sequence ID" value="KIG13269.1"/>
    <property type="molecule type" value="Genomic_DNA"/>
</dbReference>
<keyword evidence="1 4" id="KW-0378">Hydrolase</keyword>
<feature type="domain" description="PNPLA" evidence="6">
    <location>
        <begin position="16"/>
        <end position="192"/>
    </location>
</feature>
<reference evidence="7 8" key="1">
    <citation type="submission" date="2014-12" db="EMBL/GenBank/DDBJ databases">
        <title>Genome assembly of Enhygromyxa salina DSM 15201.</title>
        <authorList>
            <person name="Sharma G."/>
            <person name="Subramanian S."/>
        </authorList>
    </citation>
    <scope>NUCLEOTIDE SEQUENCE [LARGE SCALE GENOMIC DNA]</scope>
    <source>
        <strain evidence="7 8">DSM 15201</strain>
    </source>
</reference>
<dbReference type="Proteomes" id="UP000031599">
    <property type="component" value="Unassembled WGS sequence"/>
</dbReference>
<keyword evidence="3 4" id="KW-0443">Lipid metabolism</keyword>
<keyword evidence="5" id="KW-1133">Transmembrane helix</keyword>
<dbReference type="RefSeq" id="WP_052556100.1">
    <property type="nucleotide sequence ID" value="NZ_JMCC02000103.1"/>
</dbReference>
<sequence length="264" mass="28840">MTGTHADWLAAEPFTLVLSAGFFGFYAHVGLVCALERACLRPRRVVGSSAGAICGGLWASGIPGPDLVELLRDLQRQDFWDPSWQDLRSAAAARDPGTRLGLLQGRKLDALLANALAASGLGVERIEQCEIPFAAITHELRSRRTHVHERGLLRPAIRASAALPIMFGPVRIDGRLHADGGISDRPGFSALAPNERALYHHLPHRSRWPRLSGDEASERTSSPTRKVITIDDLPRVHPAALHRGLAALTHARDHTLRWLSFTPT</sequence>
<dbReference type="InterPro" id="IPR016035">
    <property type="entry name" value="Acyl_Trfase/lysoPLipase"/>
</dbReference>
<evidence type="ECO:0000313" key="7">
    <source>
        <dbReference type="EMBL" id="KIG13269.1"/>
    </source>
</evidence>
<feature type="active site" description="Nucleophile" evidence="4">
    <location>
        <position position="49"/>
    </location>
</feature>
<feature type="active site" description="Proton acceptor" evidence="4">
    <location>
        <position position="179"/>
    </location>
</feature>
<comment type="caution">
    <text evidence="4">Lacks conserved residue(s) required for the propagation of feature annotation.</text>
</comment>
<organism evidence="7 8">
    <name type="scientific">Enhygromyxa salina</name>
    <dbReference type="NCBI Taxonomy" id="215803"/>
    <lineage>
        <taxon>Bacteria</taxon>
        <taxon>Pseudomonadati</taxon>
        <taxon>Myxococcota</taxon>
        <taxon>Polyangia</taxon>
        <taxon>Nannocystales</taxon>
        <taxon>Nannocystaceae</taxon>
        <taxon>Enhygromyxa</taxon>
    </lineage>
</organism>
<feature type="transmembrane region" description="Helical" evidence="5">
    <location>
        <begin position="14"/>
        <end position="35"/>
    </location>
</feature>
<feature type="short sequence motif" description="GXSXG" evidence="4">
    <location>
        <begin position="47"/>
        <end position="51"/>
    </location>
</feature>
<dbReference type="SUPFAM" id="SSF52151">
    <property type="entry name" value="FabD/lysophospholipase-like"/>
    <property type="match status" value="1"/>
</dbReference>
<evidence type="ECO:0000259" key="6">
    <source>
        <dbReference type="PROSITE" id="PS51635"/>
    </source>
</evidence>
<evidence type="ECO:0000256" key="5">
    <source>
        <dbReference type="SAM" id="Phobius"/>
    </source>
</evidence>
<dbReference type="AlphaFoldDB" id="A0A0C1Z6N0"/>
<evidence type="ECO:0000256" key="4">
    <source>
        <dbReference type="PROSITE-ProRule" id="PRU01161"/>
    </source>
</evidence>
<dbReference type="GO" id="GO:0016042">
    <property type="term" value="P:lipid catabolic process"/>
    <property type="evidence" value="ECO:0007669"/>
    <property type="project" value="UniProtKB-UniRule"/>
</dbReference>